<evidence type="ECO:0000313" key="5">
    <source>
        <dbReference type="Proteomes" id="UP000315215"/>
    </source>
</evidence>
<keyword evidence="5" id="KW-1185">Reference proteome</keyword>
<dbReference type="FunFam" id="3.40.605.10:FF:000007">
    <property type="entry name" value="NAD/NADP-dependent betaine aldehyde dehydrogenase"/>
    <property type="match status" value="1"/>
</dbReference>
<dbReference type="InterPro" id="IPR015590">
    <property type="entry name" value="Aldehyde_DH_dom"/>
</dbReference>
<dbReference type="InterPro" id="IPR016162">
    <property type="entry name" value="Ald_DH_N"/>
</dbReference>
<evidence type="ECO:0000256" key="2">
    <source>
        <dbReference type="ARBA" id="ARBA00023002"/>
    </source>
</evidence>
<dbReference type="CDD" id="cd07149">
    <property type="entry name" value="ALDH_y4uC"/>
    <property type="match status" value="1"/>
</dbReference>
<dbReference type="InterPro" id="IPR016163">
    <property type="entry name" value="Ald_DH_C"/>
</dbReference>
<dbReference type="InterPro" id="IPR016161">
    <property type="entry name" value="Ald_DH/histidinol_DH"/>
</dbReference>
<dbReference type="EMBL" id="CP041666">
    <property type="protein sequence ID" value="QDP39622.1"/>
    <property type="molecule type" value="Genomic_DNA"/>
</dbReference>
<comment type="similarity">
    <text evidence="1">Belongs to the aldehyde dehydrogenase family.</text>
</comment>
<dbReference type="Gene3D" id="3.40.605.10">
    <property type="entry name" value="Aldehyde Dehydrogenase, Chain A, domain 1"/>
    <property type="match status" value="1"/>
</dbReference>
<dbReference type="Pfam" id="PF00171">
    <property type="entry name" value="Aldedh"/>
    <property type="match status" value="1"/>
</dbReference>
<dbReference type="AlphaFoldDB" id="A0A516KDY3"/>
<sequence length="477" mass="51879">MTQHFKLYINGQWVDTNEQLEVLEKYSQDVYATVAKAGEKEVDQAIASAEHAFETKKLSSYERYEIIKRVSELLLEKQDKLAIGIVKEAGKPLKQAKGEVVRSAQTFEWAAEEAKRITGEGVPVEAAPGSENRMAFTIKVPVGVVGAISPFNFPLNLVSHKVAPAIAAGNTVVLKPASATPTTAIQLADIFEQAGLPAGFFNVVVGSGSTVGNQMMKDKRIKLYTFTGSAEVGLKLKQNTGLNKLILELGNNSPVIVDKEADVAKAAQLTAEKSFAFAGQVCISVQRIYVHEDVKDEFQAKFMEAIQTLKVGDPNDPDTDVGPMIAEKEAIRAEKWISEAKENGAKLLHGGTRKGPLLEPTVLVDVHKSMKVVCEEVFAPVVSIIPYHDLDACIDEVNESPYGLQGGIFTNNINTAFHAAKKVEVGGFMINDASQYRVDLMPYGGVKDSGSGKEGPKYSIDEMTEERLVVFEFGIKK</sequence>
<accession>A0A516KDY3</accession>
<dbReference type="KEGG" id="aqt:FN924_05175"/>
<evidence type="ECO:0000313" key="4">
    <source>
        <dbReference type="EMBL" id="QDP39622.1"/>
    </source>
</evidence>
<dbReference type="InterPro" id="IPR051020">
    <property type="entry name" value="ALDH-related_metabolic_enz"/>
</dbReference>
<dbReference type="Proteomes" id="UP000315215">
    <property type="component" value="Chromosome"/>
</dbReference>
<dbReference type="RefSeq" id="WP_143892395.1">
    <property type="nucleotide sequence ID" value="NZ_CP041666.1"/>
</dbReference>
<protein>
    <submittedName>
        <fullName evidence="4">Aldehyde dehydrogenase family protein</fullName>
    </submittedName>
</protein>
<gene>
    <name evidence="4" type="ORF">FN924_05175</name>
</gene>
<dbReference type="SUPFAM" id="SSF53720">
    <property type="entry name" value="ALDH-like"/>
    <property type="match status" value="1"/>
</dbReference>
<reference evidence="4 5" key="1">
    <citation type="submission" date="2019-07" db="EMBL/GenBank/DDBJ databases">
        <authorList>
            <person name="Li J."/>
        </authorList>
    </citation>
    <scope>NUCLEOTIDE SEQUENCE [LARGE SCALE GENOMIC DNA]</scope>
    <source>
        <strain evidence="4 5">TKL69</strain>
    </source>
</reference>
<evidence type="ECO:0000259" key="3">
    <source>
        <dbReference type="Pfam" id="PF00171"/>
    </source>
</evidence>
<dbReference type="PANTHER" id="PTHR42991">
    <property type="entry name" value="ALDEHYDE DEHYDROGENASE"/>
    <property type="match status" value="1"/>
</dbReference>
<dbReference type="Gene3D" id="3.40.309.10">
    <property type="entry name" value="Aldehyde Dehydrogenase, Chain A, domain 2"/>
    <property type="match status" value="1"/>
</dbReference>
<feature type="domain" description="Aldehyde dehydrogenase" evidence="3">
    <location>
        <begin position="13"/>
        <end position="467"/>
    </location>
</feature>
<proteinExistence type="inferred from homology"/>
<dbReference type="OrthoDB" id="9762913at2"/>
<name>A0A516KDY3_9BACI</name>
<dbReference type="GO" id="GO:0008911">
    <property type="term" value="F:lactaldehyde dehydrogenase (NAD+) activity"/>
    <property type="evidence" value="ECO:0007669"/>
    <property type="project" value="TreeGrafter"/>
</dbReference>
<organism evidence="4 5">
    <name type="scientific">Radiobacillus deserti</name>
    <dbReference type="NCBI Taxonomy" id="2594883"/>
    <lineage>
        <taxon>Bacteria</taxon>
        <taxon>Bacillati</taxon>
        <taxon>Bacillota</taxon>
        <taxon>Bacilli</taxon>
        <taxon>Bacillales</taxon>
        <taxon>Bacillaceae</taxon>
        <taxon>Radiobacillus</taxon>
    </lineage>
</organism>
<dbReference type="PANTHER" id="PTHR42991:SF1">
    <property type="entry name" value="ALDEHYDE DEHYDROGENASE"/>
    <property type="match status" value="1"/>
</dbReference>
<keyword evidence="2" id="KW-0560">Oxidoreductase</keyword>
<evidence type="ECO:0000256" key="1">
    <source>
        <dbReference type="ARBA" id="ARBA00009986"/>
    </source>
</evidence>